<sequence>MSLPSFQAVTAHVNRIFKPFAFQFNPLYHVCIGFRDKNS</sequence>
<dbReference type="AlphaFoldDB" id="X1B141"/>
<name>X1B141_9ZZZZ</name>
<protein>
    <submittedName>
        <fullName evidence="1">Uncharacterized protein</fullName>
    </submittedName>
</protein>
<organism evidence="1">
    <name type="scientific">marine sediment metagenome</name>
    <dbReference type="NCBI Taxonomy" id="412755"/>
    <lineage>
        <taxon>unclassified sequences</taxon>
        <taxon>metagenomes</taxon>
        <taxon>ecological metagenomes</taxon>
    </lineage>
</organism>
<evidence type="ECO:0000313" key="1">
    <source>
        <dbReference type="EMBL" id="GAG88665.1"/>
    </source>
</evidence>
<proteinExistence type="predicted"/>
<reference evidence="1" key="1">
    <citation type="journal article" date="2014" name="Front. Microbiol.">
        <title>High frequency of phylogenetically diverse reductive dehalogenase-homologous genes in deep subseafloor sedimentary metagenomes.</title>
        <authorList>
            <person name="Kawai M."/>
            <person name="Futagami T."/>
            <person name="Toyoda A."/>
            <person name="Takaki Y."/>
            <person name="Nishi S."/>
            <person name="Hori S."/>
            <person name="Arai W."/>
            <person name="Tsubouchi T."/>
            <person name="Morono Y."/>
            <person name="Uchiyama I."/>
            <person name="Ito T."/>
            <person name="Fujiyama A."/>
            <person name="Inagaki F."/>
            <person name="Takami H."/>
        </authorList>
    </citation>
    <scope>NUCLEOTIDE SEQUENCE</scope>
    <source>
        <strain evidence="1">Expedition CK06-06</strain>
    </source>
</reference>
<dbReference type="EMBL" id="BART01014466">
    <property type="protein sequence ID" value="GAG88665.1"/>
    <property type="molecule type" value="Genomic_DNA"/>
</dbReference>
<comment type="caution">
    <text evidence="1">The sequence shown here is derived from an EMBL/GenBank/DDBJ whole genome shotgun (WGS) entry which is preliminary data.</text>
</comment>
<feature type="non-terminal residue" evidence="1">
    <location>
        <position position="39"/>
    </location>
</feature>
<accession>X1B141</accession>
<gene>
    <name evidence="1" type="ORF">S01H4_28837</name>
</gene>